<dbReference type="EMBL" id="JBBPFD010000011">
    <property type="protein sequence ID" value="KAK7907466.1"/>
    <property type="molecule type" value="Genomic_DNA"/>
</dbReference>
<evidence type="ECO:0000313" key="3">
    <source>
        <dbReference type="Proteomes" id="UP001460270"/>
    </source>
</evidence>
<proteinExistence type="predicted"/>
<organism evidence="2 3">
    <name type="scientific">Mugilogobius chulae</name>
    <name type="common">yellowstripe goby</name>
    <dbReference type="NCBI Taxonomy" id="88201"/>
    <lineage>
        <taxon>Eukaryota</taxon>
        <taxon>Metazoa</taxon>
        <taxon>Chordata</taxon>
        <taxon>Craniata</taxon>
        <taxon>Vertebrata</taxon>
        <taxon>Euteleostomi</taxon>
        <taxon>Actinopterygii</taxon>
        <taxon>Neopterygii</taxon>
        <taxon>Teleostei</taxon>
        <taxon>Neoteleostei</taxon>
        <taxon>Acanthomorphata</taxon>
        <taxon>Gobiaria</taxon>
        <taxon>Gobiiformes</taxon>
        <taxon>Gobioidei</taxon>
        <taxon>Gobiidae</taxon>
        <taxon>Gobionellinae</taxon>
        <taxon>Mugilogobius</taxon>
    </lineage>
</organism>
<dbReference type="AlphaFoldDB" id="A0AAW0NWT4"/>
<sequence>MFRIIANLLFGEEERPIQDIRSVEEEEEWHVVSHQEAVADEHQKAALLDHQPSSAVVGSQDAENSVISSETQDQDMKNTHQAFPSVLCLPKAVSQATQAAYMQKAKAWADRHRSSGKAVQRQNRIRHSIQQQAFCLHQPSHRNLH</sequence>
<name>A0AAW0NWT4_9GOBI</name>
<accession>A0AAW0NWT4</accession>
<keyword evidence="3" id="KW-1185">Reference proteome</keyword>
<gene>
    <name evidence="2" type="ORF">WMY93_016078</name>
</gene>
<reference evidence="3" key="1">
    <citation type="submission" date="2024-04" db="EMBL/GenBank/DDBJ databases">
        <title>Salinicola lusitanus LLJ914,a marine bacterium isolated from the Okinawa Trough.</title>
        <authorList>
            <person name="Li J."/>
        </authorList>
    </citation>
    <scope>NUCLEOTIDE SEQUENCE [LARGE SCALE GENOMIC DNA]</scope>
</reference>
<dbReference type="Proteomes" id="UP001460270">
    <property type="component" value="Unassembled WGS sequence"/>
</dbReference>
<comment type="caution">
    <text evidence="2">The sequence shown here is derived from an EMBL/GenBank/DDBJ whole genome shotgun (WGS) entry which is preliminary data.</text>
</comment>
<protein>
    <submittedName>
        <fullName evidence="2">Uncharacterized protein</fullName>
    </submittedName>
</protein>
<feature type="region of interest" description="Disordered" evidence="1">
    <location>
        <begin position="53"/>
        <end position="78"/>
    </location>
</feature>
<evidence type="ECO:0000313" key="2">
    <source>
        <dbReference type="EMBL" id="KAK7907466.1"/>
    </source>
</evidence>
<evidence type="ECO:0000256" key="1">
    <source>
        <dbReference type="SAM" id="MobiDB-lite"/>
    </source>
</evidence>
<feature type="compositionally biased region" description="Polar residues" evidence="1">
    <location>
        <begin position="53"/>
        <end position="71"/>
    </location>
</feature>